<protein>
    <submittedName>
        <fullName evidence="6">FAD-dependent oxidoreductase</fullName>
    </submittedName>
</protein>
<keyword evidence="4" id="KW-0503">Monooxygenase</keyword>
<evidence type="ECO:0000256" key="2">
    <source>
        <dbReference type="ARBA" id="ARBA00022827"/>
    </source>
</evidence>
<keyword evidence="3" id="KW-0560">Oxidoreductase</keyword>
<evidence type="ECO:0000259" key="5">
    <source>
        <dbReference type="Pfam" id="PF01494"/>
    </source>
</evidence>
<evidence type="ECO:0000256" key="3">
    <source>
        <dbReference type="ARBA" id="ARBA00023002"/>
    </source>
</evidence>
<sequence length="418" mass="45530">MNPRIAVIGGGVGGLCLAQGLHKAGAQVTVYERDRTPGDRLQGYRVHIDPNGARALHDCLPPWLWKSFVATTGARGQGLAFLTEQLEELLLMQVPEVDDPVDDHHSVSRITLRQILLSGMEEVVRFGKTFERYEREDGGRVRLFFEDGTSDVADIVVGADGGNSRVRKQYLPHAQRVDTGILGVAGKFPLTARTRDLIDPGLVQRASNVIPPKGAGLFCAPHDLGEAPAPPRGAIGGTDREGALYDNIGSYVLWAFAARHRRYPRDPSALSGEDLRDTVAGMMTGWHPDLRRLVTMSHPDTVSLLPIRTSVPVDPWPATTVTLLGDAVHSMTPMRGVGANIALRDAGLLCRALTSGQDPVEAIAGYEERMREYGFAAVRDSLRAARQFVGGGTVTRLAFKTFLRTARRFPAVQRTIFS</sequence>
<proteinExistence type="predicted"/>
<dbReference type="PRINTS" id="PR00420">
    <property type="entry name" value="RNGMNOXGNASE"/>
</dbReference>
<organism evidence="6 7">
    <name type="scientific">Sphaerisporangium rhizosphaerae</name>
    <dbReference type="NCBI Taxonomy" id="2269375"/>
    <lineage>
        <taxon>Bacteria</taxon>
        <taxon>Bacillati</taxon>
        <taxon>Actinomycetota</taxon>
        <taxon>Actinomycetes</taxon>
        <taxon>Streptosporangiales</taxon>
        <taxon>Streptosporangiaceae</taxon>
        <taxon>Sphaerisporangium</taxon>
    </lineage>
</organism>
<evidence type="ECO:0000256" key="4">
    <source>
        <dbReference type="ARBA" id="ARBA00023033"/>
    </source>
</evidence>
<keyword evidence="2" id="KW-0274">FAD</keyword>
<dbReference type="PANTHER" id="PTHR47178">
    <property type="entry name" value="MONOOXYGENASE, FAD-BINDING"/>
    <property type="match status" value="1"/>
</dbReference>
<evidence type="ECO:0000313" key="6">
    <source>
        <dbReference type="EMBL" id="MFC7383401.1"/>
    </source>
</evidence>
<dbReference type="EMBL" id="JBHTCG010000008">
    <property type="protein sequence ID" value="MFC7383401.1"/>
    <property type="molecule type" value="Genomic_DNA"/>
</dbReference>
<gene>
    <name evidence="6" type="ORF">ACFQSB_14360</name>
</gene>
<dbReference type="Gene3D" id="3.50.50.60">
    <property type="entry name" value="FAD/NAD(P)-binding domain"/>
    <property type="match status" value="1"/>
</dbReference>
<accession>A0ABW2P8C0</accession>
<dbReference type="SUPFAM" id="SSF51905">
    <property type="entry name" value="FAD/NAD(P)-binding domain"/>
    <property type="match status" value="1"/>
</dbReference>
<dbReference type="InterPro" id="IPR036188">
    <property type="entry name" value="FAD/NAD-bd_sf"/>
</dbReference>
<dbReference type="PANTHER" id="PTHR47178:SF5">
    <property type="entry name" value="FAD-BINDING DOMAIN-CONTAINING PROTEIN"/>
    <property type="match status" value="1"/>
</dbReference>
<feature type="domain" description="FAD-binding" evidence="5">
    <location>
        <begin position="302"/>
        <end position="378"/>
    </location>
</feature>
<dbReference type="RefSeq" id="WP_380826873.1">
    <property type="nucleotide sequence ID" value="NZ_JBHTCG010000008.1"/>
</dbReference>
<comment type="caution">
    <text evidence="6">The sequence shown here is derived from an EMBL/GenBank/DDBJ whole genome shotgun (WGS) entry which is preliminary data.</text>
</comment>
<evidence type="ECO:0000256" key="1">
    <source>
        <dbReference type="ARBA" id="ARBA00022630"/>
    </source>
</evidence>
<dbReference type="Pfam" id="PF01494">
    <property type="entry name" value="FAD_binding_3"/>
    <property type="match status" value="1"/>
</dbReference>
<evidence type="ECO:0000313" key="7">
    <source>
        <dbReference type="Proteomes" id="UP001596496"/>
    </source>
</evidence>
<keyword evidence="1" id="KW-0285">Flavoprotein</keyword>
<keyword evidence="7" id="KW-1185">Reference proteome</keyword>
<dbReference type="InterPro" id="IPR002938">
    <property type="entry name" value="FAD-bd"/>
</dbReference>
<name>A0ABW2P8C0_9ACTN</name>
<reference evidence="7" key="1">
    <citation type="journal article" date="2019" name="Int. J. Syst. Evol. Microbiol.">
        <title>The Global Catalogue of Microorganisms (GCM) 10K type strain sequencing project: providing services to taxonomists for standard genome sequencing and annotation.</title>
        <authorList>
            <consortium name="The Broad Institute Genomics Platform"/>
            <consortium name="The Broad Institute Genome Sequencing Center for Infectious Disease"/>
            <person name="Wu L."/>
            <person name="Ma J."/>
        </authorList>
    </citation>
    <scope>NUCLEOTIDE SEQUENCE [LARGE SCALE GENOMIC DNA]</scope>
    <source>
        <strain evidence="7">CECT 7649</strain>
    </source>
</reference>
<dbReference type="Pfam" id="PF13450">
    <property type="entry name" value="NAD_binding_8"/>
    <property type="match status" value="1"/>
</dbReference>
<dbReference type="Proteomes" id="UP001596496">
    <property type="component" value="Unassembled WGS sequence"/>
</dbReference>